<protein>
    <submittedName>
        <fullName evidence="1">Uncharacterized protein</fullName>
    </submittedName>
</protein>
<organism evidence="1 2">
    <name type="scientific">Shimia thalassica</name>
    <dbReference type="NCBI Taxonomy" id="1715693"/>
    <lineage>
        <taxon>Bacteria</taxon>
        <taxon>Pseudomonadati</taxon>
        <taxon>Pseudomonadota</taxon>
        <taxon>Alphaproteobacteria</taxon>
        <taxon>Rhodobacterales</taxon>
        <taxon>Roseobacteraceae</taxon>
    </lineage>
</organism>
<dbReference type="RefSeq" id="WP_058309548.1">
    <property type="nucleotide sequence ID" value="NZ_CYTW01000001.1"/>
</dbReference>
<evidence type="ECO:0000313" key="1">
    <source>
        <dbReference type="EMBL" id="CUJ83599.1"/>
    </source>
</evidence>
<keyword evidence="2" id="KW-1185">Reference proteome</keyword>
<dbReference type="STRING" id="1715693.PH7735_00283"/>
<sequence>MVASIFGSLEPSQFRIFSTENATFYADLVEYLATEVFRFAAETIRKKQVQRAIEDFILAREWQASLSSEEGLLDGPVHYAVYRHLVKSKWLEEGRDGLRTVVDLNSEARLLLQALLDIKSGKVRSFGGEVLQVKTLIDAVRRDPESTSENLTWAGAHAERFMTNLRAIVGAMRKVEQSMKGQSSVSGMMDAFFHNYITDNYIADFRKLRGENSPYRFRHDLVEDVRAMMEDALLINVLSSAFVREGRAPSLEEAEDNIINSLSTISEVFSSIDSHIDMIEATNSRIERRVLNINRFLSRMGDDQTGQFIDAAKRLGRSKLTSKCKLPVRYDVMDVLPHYDRGSLHKSRPPRKIPAPVIARKRMKDPALVAYEAAKRHYIDRTRVNPDRVRQFLDVKMGKEISIRASDIKIGSLDEFFIFERLLIIKTIFPDDLKEVEIKRLPTPLQNEWISCSDFEIKKRAETLEISQ</sequence>
<dbReference type="AlphaFoldDB" id="A0A0P1I0Y3"/>
<dbReference type="Pfam" id="PF18982">
    <property type="entry name" value="JetA"/>
    <property type="match status" value="1"/>
</dbReference>
<gene>
    <name evidence="1" type="ORF">PH7735_00283</name>
</gene>
<dbReference type="EMBL" id="CYTW01000001">
    <property type="protein sequence ID" value="CUJ83599.1"/>
    <property type="molecule type" value="Genomic_DNA"/>
</dbReference>
<dbReference type="InterPro" id="IPR043773">
    <property type="entry name" value="JetA"/>
</dbReference>
<name>A0A0P1I0Y3_9RHOB</name>
<dbReference type="GeneID" id="83879376"/>
<reference evidence="2" key="1">
    <citation type="submission" date="2015-09" db="EMBL/GenBank/DDBJ databases">
        <authorList>
            <person name="Rodrigo-Torres Lidia"/>
            <person name="Arahal R.David."/>
        </authorList>
    </citation>
    <scope>NUCLEOTIDE SEQUENCE [LARGE SCALE GENOMIC DNA]</scope>
    <source>
        <strain evidence="2">CECT 7735</strain>
    </source>
</reference>
<dbReference type="Proteomes" id="UP000051870">
    <property type="component" value="Unassembled WGS sequence"/>
</dbReference>
<evidence type="ECO:0000313" key="2">
    <source>
        <dbReference type="Proteomes" id="UP000051870"/>
    </source>
</evidence>
<accession>A0A0P1I0Y3</accession>
<proteinExistence type="predicted"/>